<proteinExistence type="predicted"/>
<dbReference type="Proteomes" id="UP000233551">
    <property type="component" value="Unassembled WGS sequence"/>
</dbReference>
<name>A0A2I0JL99_PUNGR</name>
<sequence length="92" mass="9687">MEGSGSPIGGPNPESTEDSKLEGHQSATPIPPPRSPVVTEDTATSVEGSRSPIGDPNFKSTGDLQLGVLNRFGVGAANRRPRLLDRGRWQPP</sequence>
<comment type="caution">
    <text evidence="2">The sequence shown here is derived from an EMBL/GenBank/DDBJ whole genome shotgun (WGS) entry which is preliminary data.</text>
</comment>
<protein>
    <submittedName>
        <fullName evidence="2">Uncharacterized protein</fullName>
    </submittedName>
</protein>
<feature type="compositionally biased region" description="Basic and acidic residues" evidence="1">
    <location>
        <begin position="82"/>
        <end position="92"/>
    </location>
</feature>
<evidence type="ECO:0000313" key="2">
    <source>
        <dbReference type="EMBL" id="PKI57054.1"/>
    </source>
</evidence>
<feature type="region of interest" description="Disordered" evidence="1">
    <location>
        <begin position="1"/>
        <end position="92"/>
    </location>
</feature>
<accession>A0A2I0JL99</accession>
<evidence type="ECO:0000313" key="3">
    <source>
        <dbReference type="Proteomes" id="UP000233551"/>
    </source>
</evidence>
<organism evidence="2 3">
    <name type="scientific">Punica granatum</name>
    <name type="common">Pomegranate</name>
    <dbReference type="NCBI Taxonomy" id="22663"/>
    <lineage>
        <taxon>Eukaryota</taxon>
        <taxon>Viridiplantae</taxon>
        <taxon>Streptophyta</taxon>
        <taxon>Embryophyta</taxon>
        <taxon>Tracheophyta</taxon>
        <taxon>Spermatophyta</taxon>
        <taxon>Magnoliopsida</taxon>
        <taxon>eudicotyledons</taxon>
        <taxon>Gunneridae</taxon>
        <taxon>Pentapetalae</taxon>
        <taxon>rosids</taxon>
        <taxon>malvids</taxon>
        <taxon>Myrtales</taxon>
        <taxon>Lythraceae</taxon>
        <taxon>Punica</taxon>
    </lineage>
</organism>
<dbReference type="AlphaFoldDB" id="A0A2I0JL99"/>
<reference evidence="2 3" key="1">
    <citation type="submission" date="2017-11" db="EMBL/GenBank/DDBJ databases">
        <title>De-novo sequencing of pomegranate (Punica granatum L.) genome.</title>
        <authorList>
            <person name="Akparov Z."/>
            <person name="Amiraslanov A."/>
            <person name="Hajiyeva S."/>
            <person name="Abbasov M."/>
            <person name="Kaur K."/>
            <person name="Hamwieh A."/>
            <person name="Solovyev V."/>
            <person name="Salamov A."/>
            <person name="Braich B."/>
            <person name="Kosarev P."/>
            <person name="Mahmoud A."/>
            <person name="Hajiyev E."/>
            <person name="Babayeva S."/>
            <person name="Izzatullayeva V."/>
            <person name="Mammadov A."/>
            <person name="Mammadov A."/>
            <person name="Sharifova S."/>
            <person name="Ojaghi J."/>
            <person name="Eynullazada K."/>
            <person name="Bayramov B."/>
            <person name="Abdulazimova A."/>
            <person name="Shahmuradov I."/>
        </authorList>
    </citation>
    <scope>NUCLEOTIDE SEQUENCE [LARGE SCALE GENOMIC DNA]</scope>
    <source>
        <strain evidence="3">cv. AG2017</strain>
        <tissue evidence="2">Leaf</tissue>
    </source>
</reference>
<keyword evidence="3" id="KW-1185">Reference proteome</keyword>
<gene>
    <name evidence="2" type="ORF">CRG98_022558</name>
</gene>
<dbReference type="EMBL" id="PGOL01001537">
    <property type="protein sequence ID" value="PKI57054.1"/>
    <property type="molecule type" value="Genomic_DNA"/>
</dbReference>
<evidence type="ECO:0000256" key="1">
    <source>
        <dbReference type="SAM" id="MobiDB-lite"/>
    </source>
</evidence>